<evidence type="ECO:0000313" key="2">
    <source>
        <dbReference type="Proteomes" id="UP000037274"/>
    </source>
</evidence>
<name>A0ABR5HZ61_STRLW</name>
<dbReference type="RefSeq" id="WP_048572841.1">
    <property type="nucleotide sequence ID" value="NZ_LFEH01000040.1"/>
</dbReference>
<sequence length="110" mass="11999">MSYPTLFTTPGIRAFAEEIDAERQRQIATFGDQHHPDGTGTIHHIDQADRVRAKVDQAAADGTQTWGNILAEEVAEAFAETAPNRLRTELIQVAAVCAAWIADLDSRPTA</sequence>
<reference evidence="1 2" key="1">
    <citation type="submission" date="2015-06" db="EMBL/GenBank/DDBJ databases">
        <title>Draft genome sequence of Streptomyces leeuwenhoekii C58, which produces the novel lasso peptide, chaxapeptin.</title>
        <authorList>
            <person name="Yi Y."/>
            <person name="Hai D."/>
            <person name="Jaspars M."/>
            <person name="Sheng H."/>
            <person name="Rateb M.E."/>
            <person name="Bull A."/>
            <person name="Goodfellow M."/>
            <person name="Asenjo J.A."/>
            <person name="Ebel R."/>
        </authorList>
    </citation>
    <scope>NUCLEOTIDE SEQUENCE [LARGE SCALE GENOMIC DNA]</scope>
    <source>
        <strain evidence="1 2">C58</strain>
    </source>
</reference>
<keyword evidence="2" id="KW-1185">Reference proteome</keyword>
<protein>
    <submittedName>
        <fullName evidence="1">Uncharacterized protein</fullName>
    </submittedName>
</protein>
<evidence type="ECO:0000313" key="1">
    <source>
        <dbReference type="EMBL" id="KMS79079.1"/>
    </source>
</evidence>
<organism evidence="1 2">
    <name type="scientific">Streptomyces leeuwenhoekii</name>
    <dbReference type="NCBI Taxonomy" id="1437453"/>
    <lineage>
        <taxon>Bacteria</taxon>
        <taxon>Bacillati</taxon>
        <taxon>Actinomycetota</taxon>
        <taxon>Actinomycetes</taxon>
        <taxon>Kitasatosporales</taxon>
        <taxon>Streptomycetaceae</taxon>
        <taxon>Streptomyces</taxon>
    </lineage>
</organism>
<dbReference type="Proteomes" id="UP000037274">
    <property type="component" value="Unassembled WGS sequence"/>
</dbReference>
<proteinExistence type="predicted"/>
<comment type="caution">
    <text evidence="1">The sequence shown here is derived from an EMBL/GenBank/DDBJ whole genome shotgun (WGS) entry which is preliminary data.</text>
</comment>
<dbReference type="EMBL" id="LFEH01000040">
    <property type="protein sequence ID" value="KMS79079.1"/>
    <property type="molecule type" value="Genomic_DNA"/>
</dbReference>
<accession>A0ABR5HZ61</accession>
<gene>
    <name evidence="1" type="ORF">ACH49_13560</name>
</gene>